<evidence type="ECO:0000313" key="2">
    <source>
        <dbReference type="Proteomes" id="UP000199228"/>
    </source>
</evidence>
<dbReference type="SUPFAM" id="SSF56784">
    <property type="entry name" value="HAD-like"/>
    <property type="match status" value="1"/>
</dbReference>
<dbReference type="OrthoDB" id="9797743at2"/>
<dbReference type="STRING" id="1732.SAMN02910417_02696"/>
<dbReference type="Pfam" id="PF13419">
    <property type="entry name" value="HAD_2"/>
    <property type="match status" value="1"/>
</dbReference>
<dbReference type="PANTHER" id="PTHR18901:SF38">
    <property type="entry name" value="PSEUDOURIDINE-5'-PHOSPHATASE"/>
    <property type="match status" value="1"/>
</dbReference>
<dbReference type="InterPro" id="IPR006439">
    <property type="entry name" value="HAD-SF_hydro_IA"/>
</dbReference>
<dbReference type="SFLD" id="SFLDS00003">
    <property type="entry name" value="Haloacid_Dehalogenase"/>
    <property type="match status" value="1"/>
</dbReference>
<evidence type="ECO:0000313" key="1">
    <source>
        <dbReference type="EMBL" id="SDB36575.1"/>
    </source>
</evidence>
<organism evidence="1 2">
    <name type="scientific">Eubacterium oxidoreducens</name>
    <dbReference type="NCBI Taxonomy" id="1732"/>
    <lineage>
        <taxon>Bacteria</taxon>
        <taxon>Bacillati</taxon>
        <taxon>Bacillota</taxon>
        <taxon>Clostridia</taxon>
        <taxon>Eubacteriales</taxon>
        <taxon>Eubacteriaceae</taxon>
        <taxon>Eubacterium</taxon>
    </lineage>
</organism>
<dbReference type="SFLD" id="SFLDG01129">
    <property type="entry name" value="C1.5:_HAD__Beta-PGM__Phosphata"/>
    <property type="match status" value="1"/>
</dbReference>
<dbReference type="EMBL" id="FMXR01000030">
    <property type="protein sequence ID" value="SDB36575.1"/>
    <property type="molecule type" value="Genomic_DNA"/>
</dbReference>
<dbReference type="PANTHER" id="PTHR18901">
    <property type="entry name" value="2-DEOXYGLUCOSE-6-PHOSPHATE PHOSPHATASE 2"/>
    <property type="match status" value="1"/>
</dbReference>
<gene>
    <name evidence="1" type="ORF">SAMN02910417_02696</name>
</gene>
<dbReference type="Gene3D" id="1.10.150.240">
    <property type="entry name" value="Putative phosphatase, domain 2"/>
    <property type="match status" value="1"/>
</dbReference>
<accession>A0A1G6CV15</accession>
<dbReference type="InterPro" id="IPR036412">
    <property type="entry name" value="HAD-like_sf"/>
</dbReference>
<keyword evidence="2" id="KW-1185">Reference proteome</keyword>
<dbReference type="Proteomes" id="UP000199228">
    <property type="component" value="Unassembled WGS sequence"/>
</dbReference>
<proteinExistence type="predicted"/>
<dbReference type="RefSeq" id="WP_090174851.1">
    <property type="nucleotide sequence ID" value="NZ_FMXR01000030.1"/>
</dbReference>
<dbReference type="AlphaFoldDB" id="A0A1G6CV15"/>
<dbReference type="InterPro" id="IPR023198">
    <property type="entry name" value="PGP-like_dom2"/>
</dbReference>
<reference evidence="1 2" key="1">
    <citation type="submission" date="2016-10" db="EMBL/GenBank/DDBJ databases">
        <authorList>
            <person name="de Groot N.N."/>
        </authorList>
    </citation>
    <scope>NUCLEOTIDE SEQUENCE [LARGE SCALE GENOMIC DNA]</scope>
    <source>
        <strain evidence="1 2">DSM 3217</strain>
    </source>
</reference>
<name>A0A1G6CV15_EUBOX</name>
<dbReference type="NCBIfam" id="TIGR01509">
    <property type="entry name" value="HAD-SF-IA-v3"/>
    <property type="match status" value="1"/>
</dbReference>
<protein>
    <submittedName>
        <fullName evidence="1">Haloacid dehalogenase superfamily, subfamily IA, variant 3 with third motif having DD or ED</fullName>
    </submittedName>
</protein>
<dbReference type="InterPro" id="IPR041492">
    <property type="entry name" value="HAD_2"/>
</dbReference>
<sequence>MRPLPKLAIFDMDGLIFDTEEMFFEQLRLVMKTYGYHMTRERYIETLGLAREAARVKMTGFFGTDYPFDEISAKARKSLNEIAAVQGLRVKKGITQLLHFFKTKDIPCCVASSSPSDVVALYLKSGLIYEYFTHIIGGEMISHSKPDPEIFLASCSAFQVAPSDAIVLEDSENGGRAAIAAGIPLILIPDMKIPQQEVLSKAFLVAADALEVITFFS</sequence>
<dbReference type="Gene3D" id="3.40.50.1000">
    <property type="entry name" value="HAD superfamily/HAD-like"/>
    <property type="match status" value="1"/>
</dbReference>
<dbReference type="InterPro" id="IPR023214">
    <property type="entry name" value="HAD_sf"/>
</dbReference>